<sequence length="294" mass="32345">MSLFAAPGRAARTSEWGTELLDLDAYVTRLRDRGPLDASAPTLRRLHRAHVMAIPFENIDAALGRGIQLDQTSIQAKLLHRRRGGYCHEHNLLFGCVLERLGFCVTRLLTRVCQADGTVLPRGHASLLVEADGCVWLADVGFGGGGPLEPIPLVPDVTVRQAGWLYRVVEDAGCWTLEIGGRGGWRGLYAFSRLEFRQADFAMANYFTSTHLSSPFATQVLAYRTGADGARYGLNGLELTVQRPGDGIVRRSLHVEQVPQVLERVFGVQLPAADRLKVCDLLRAGRRVEDTFAP</sequence>
<dbReference type="PRINTS" id="PR01543">
    <property type="entry name" value="ANATRNSFRASE"/>
</dbReference>
<gene>
    <name evidence="3" type="ORF">GCM10009681_06470</name>
</gene>
<dbReference type="PANTHER" id="PTHR11786:SF0">
    <property type="entry name" value="ARYLAMINE N-ACETYLTRANSFERASE 4-RELATED"/>
    <property type="match status" value="1"/>
</dbReference>
<protein>
    <submittedName>
        <fullName evidence="3">Arylamine N-acetyltransferase</fullName>
    </submittedName>
</protein>
<evidence type="ECO:0000313" key="4">
    <source>
        <dbReference type="Proteomes" id="UP001500655"/>
    </source>
</evidence>
<dbReference type="Gene3D" id="2.40.128.150">
    <property type="entry name" value="Cysteine proteinases"/>
    <property type="match status" value="1"/>
</dbReference>
<keyword evidence="4" id="KW-1185">Reference proteome</keyword>
<name>A0ABN2JTD6_9ACTN</name>
<dbReference type="RefSeq" id="WP_344076588.1">
    <property type="nucleotide sequence ID" value="NZ_BAAALS010000002.1"/>
</dbReference>
<dbReference type="InterPro" id="IPR001447">
    <property type="entry name" value="Arylamine_N-AcTrfase"/>
</dbReference>
<proteinExistence type="inferred from homology"/>
<organism evidence="3 4">
    <name type="scientific">Luedemannella helvata</name>
    <dbReference type="NCBI Taxonomy" id="349315"/>
    <lineage>
        <taxon>Bacteria</taxon>
        <taxon>Bacillati</taxon>
        <taxon>Actinomycetota</taxon>
        <taxon>Actinomycetes</taxon>
        <taxon>Micromonosporales</taxon>
        <taxon>Micromonosporaceae</taxon>
        <taxon>Luedemannella</taxon>
    </lineage>
</organism>
<dbReference type="Pfam" id="PF00797">
    <property type="entry name" value="Acetyltransf_2"/>
    <property type="match status" value="1"/>
</dbReference>
<evidence type="ECO:0000256" key="1">
    <source>
        <dbReference type="ARBA" id="ARBA00006547"/>
    </source>
</evidence>
<reference evidence="3 4" key="1">
    <citation type="journal article" date="2019" name="Int. J. Syst. Evol. Microbiol.">
        <title>The Global Catalogue of Microorganisms (GCM) 10K type strain sequencing project: providing services to taxonomists for standard genome sequencing and annotation.</title>
        <authorList>
            <consortium name="The Broad Institute Genomics Platform"/>
            <consortium name="The Broad Institute Genome Sequencing Center for Infectious Disease"/>
            <person name="Wu L."/>
            <person name="Ma J."/>
        </authorList>
    </citation>
    <scope>NUCLEOTIDE SEQUENCE [LARGE SCALE GENOMIC DNA]</scope>
    <source>
        <strain evidence="3 4">JCM 13249</strain>
    </source>
</reference>
<dbReference type="Proteomes" id="UP001500655">
    <property type="component" value="Unassembled WGS sequence"/>
</dbReference>
<dbReference type="InterPro" id="IPR038765">
    <property type="entry name" value="Papain-like_cys_pep_sf"/>
</dbReference>
<dbReference type="PANTHER" id="PTHR11786">
    <property type="entry name" value="N-HYDROXYARYLAMINE O-ACETYLTRANSFERASE"/>
    <property type="match status" value="1"/>
</dbReference>
<comment type="similarity">
    <text evidence="1 2">Belongs to the arylamine N-acetyltransferase family.</text>
</comment>
<dbReference type="SUPFAM" id="SSF54001">
    <property type="entry name" value="Cysteine proteinases"/>
    <property type="match status" value="1"/>
</dbReference>
<comment type="caution">
    <text evidence="3">The sequence shown here is derived from an EMBL/GenBank/DDBJ whole genome shotgun (WGS) entry which is preliminary data.</text>
</comment>
<dbReference type="EMBL" id="BAAALS010000002">
    <property type="protein sequence ID" value="GAA1738420.1"/>
    <property type="molecule type" value="Genomic_DNA"/>
</dbReference>
<accession>A0ABN2JTD6</accession>
<evidence type="ECO:0000256" key="2">
    <source>
        <dbReference type="RuleBase" id="RU003452"/>
    </source>
</evidence>
<evidence type="ECO:0000313" key="3">
    <source>
        <dbReference type="EMBL" id="GAA1738420.1"/>
    </source>
</evidence>
<dbReference type="Gene3D" id="3.30.2140.10">
    <property type="entry name" value="Arylamine N-acetyltransferase"/>
    <property type="match status" value="1"/>
</dbReference>